<name>A0A6A6CEI5_ZASCE</name>
<dbReference type="Proteomes" id="UP000799537">
    <property type="component" value="Unassembled WGS sequence"/>
</dbReference>
<dbReference type="SUPFAM" id="SSF54695">
    <property type="entry name" value="POZ domain"/>
    <property type="match status" value="1"/>
</dbReference>
<feature type="domain" description="BTB" evidence="2">
    <location>
        <begin position="25"/>
        <end position="94"/>
    </location>
</feature>
<dbReference type="RefSeq" id="XP_033664958.1">
    <property type="nucleotide sequence ID" value="XM_033813398.1"/>
</dbReference>
<gene>
    <name evidence="3" type="ORF">M409DRAFT_56791</name>
</gene>
<proteinExistence type="predicted"/>
<dbReference type="OrthoDB" id="3944128at2759"/>
<dbReference type="InterPro" id="IPR011333">
    <property type="entry name" value="SKP1/BTB/POZ_sf"/>
</dbReference>
<keyword evidence="4" id="KW-1185">Reference proteome</keyword>
<evidence type="ECO:0000259" key="2">
    <source>
        <dbReference type="PROSITE" id="PS50097"/>
    </source>
</evidence>
<reference evidence="3" key="1">
    <citation type="journal article" date="2020" name="Stud. Mycol.">
        <title>101 Dothideomycetes genomes: a test case for predicting lifestyles and emergence of pathogens.</title>
        <authorList>
            <person name="Haridas S."/>
            <person name="Albert R."/>
            <person name="Binder M."/>
            <person name="Bloem J."/>
            <person name="Labutti K."/>
            <person name="Salamov A."/>
            <person name="Andreopoulos B."/>
            <person name="Baker S."/>
            <person name="Barry K."/>
            <person name="Bills G."/>
            <person name="Bluhm B."/>
            <person name="Cannon C."/>
            <person name="Castanera R."/>
            <person name="Culley D."/>
            <person name="Daum C."/>
            <person name="Ezra D."/>
            <person name="Gonzalez J."/>
            <person name="Henrissat B."/>
            <person name="Kuo A."/>
            <person name="Liang C."/>
            <person name="Lipzen A."/>
            <person name="Lutzoni F."/>
            <person name="Magnuson J."/>
            <person name="Mondo S."/>
            <person name="Nolan M."/>
            <person name="Ohm R."/>
            <person name="Pangilinan J."/>
            <person name="Park H.-J."/>
            <person name="Ramirez L."/>
            <person name="Alfaro M."/>
            <person name="Sun H."/>
            <person name="Tritt A."/>
            <person name="Yoshinaga Y."/>
            <person name="Zwiers L.-H."/>
            <person name="Turgeon B."/>
            <person name="Goodwin S."/>
            <person name="Spatafora J."/>
            <person name="Crous P."/>
            <person name="Grigoriev I."/>
        </authorList>
    </citation>
    <scope>NUCLEOTIDE SEQUENCE</scope>
    <source>
        <strain evidence="3">ATCC 36951</strain>
    </source>
</reference>
<dbReference type="Pfam" id="PF00651">
    <property type="entry name" value="BTB"/>
    <property type="match status" value="1"/>
</dbReference>
<evidence type="ECO:0000313" key="3">
    <source>
        <dbReference type="EMBL" id="KAF2164069.1"/>
    </source>
</evidence>
<feature type="region of interest" description="Disordered" evidence="1">
    <location>
        <begin position="927"/>
        <end position="981"/>
    </location>
</feature>
<organism evidence="3 4">
    <name type="scientific">Zasmidium cellare ATCC 36951</name>
    <dbReference type="NCBI Taxonomy" id="1080233"/>
    <lineage>
        <taxon>Eukaryota</taxon>
        <taxon>Fungi</taxon>
        <taxon>Dikarya</taxon>
        <taxon>Ascomycota</taxon>
        <taxon>Pezizomycotina</taxon>
        <taxon>Dothideomycetes</taxon>
        <taxon>Dothideomycetidae</taxon>
        <taxon>Mycosphaerellales</taxon>
        <taxon>Mycosphaerellaceae</taxon>
        <taxon>Zasmidium</taxon>
    </lineage>
</organism>
<feature type="compositionally biased region" description="Low complexity" evidence="1">
    <location>
        <begin position="829"/>
        <end position="855"/>
    </location>
</feature>
<protein>
    <recommendedName>
        <fullName evidence="2">BTB domain-containing protein</fullName>
    </recommendedName>
</protein>
<feature type="compositionally biased region" description="Low complexity" evidence="1">
    <location>
        <begin position="776"/>
        <end position="788"/>
    </location>
</feature>
<dbReference type="Gene3D" id="3.30.710.10">
    <property type="entry name" value="Potassium Channel Kv1.1, Chain A"/>
    <property type="match status" value="1"/>
</dbReference>
<evidence type="ECO:0000313" key="4">
    <source>
        <dbReference type="Proteomes" id="UP000799537"/>
    </source>
</evidence>
<feature type="compositionally biased region" description="Low complexity" evidence="1">
    <location>
        <begin position="927"/>
        <end position="971"/>
    </location>
</feature>
<feature type="compositionally biased region" description="Polar residues" evidence="1">
    <location>
        <begin position="738"/>
        <end position="760"/>
    </location>
</feature>
<dbReference type="EMBL" id="ML993605">
    <property type="protein sequence ID" value="KAF2164069.1"/>
    <property type="molecule type" value="Genomic_DNA"/>
</dbReference>
<dbReference type="AlphaFoldDB" id="A0A6A6CEI5"/>
<feature type="compositionally biased region" description="Low complexity" evidence="1">
    <location>
        <begin position="701"/>
        <end position="720"/>
    </location>
</feature>
<dbReference type="CDD" id="cd18186">
    <property type="entry name" value="BTB_POZ_ZBTB_KLHL-like"/>
    <property type="match status" value="1"/>
</dbReference>
<sequence>MAPTPHSVLPETTRPAGDAFDFFQPPIAVSVGDPATTFQINANILCTSSGYFQAILLEKKPHGKQISIELPRHEPAAFNIYLNWRHRGKLFINQPTGKNAKGNEDVFRESFWENMLEAYFLGNKIDDTDFEDALLDSALLAMLGDDEGVTWYPGRRIRQRLYERTSPGCCMRRLFVHMAASLTNVKQLVHDDDPLTFLQELQRELASGKEEDTYQIGVERAFHEHALEEKNCYRRRNIRRCLFSNPLKSDAPRFGGWKDLEALACVAAHPLFCYSNNVQDSWMVRPLWLCRLCRMFFVEFVRSAQSFQVPHYRRNPSANDSIATESHQPPSSEQSNTAFNNASIYDKLPGLWFETCNDDEGNPPCTAYCHKNDTSCQSLAGGVVSACKDLWSTYNGDRDRTSDPAPGWSLYYTTYGQDPSLMSTTIDVYKTFSTASVAVTKQNVHTNETNRQVTITPVYALGRPSPSVKVTTATEWAVSNSWLTKPTPSCRYVTLSTSNDCGKCSIYGGSVELYYWPPTTNTDTAMSTPATRSMELTNGITLFSPTVYISLSTVYASNWCTRVGQNHTGTLLAMNPTDVSTQWHWGGKVGQSAANSYGPINYTDLAGLTPVTDYEQQPSCIMFGCSTIFPTWNPTLVVPSALRTLAPEWADCGAALEGLYDPPIALTEQAVMATPTLPVANVITMTTATSAVSYETASQCSAPSSSTPTKTSDPSTTADAGSKNQASDLASLIADGGESSQGSSISNHEDTASFSNSPSTDRPLAETPTVSPTTQVARVSSSAPPLSAVVTEEQTTNVAGYIASIMSLIVQATTLTSFKLVSDESRAHASSTAQSTTIIASQGTASSTSSVGVTSEAEASSRKPDADTAVSWPTPTVHRNEQGDFIVNGMTLAPGSPITLLHGSSQLTVAMAVTGGKTLIQLGATRTASLGPPTTSPSAPSSDPSQSKATNSTNSSSSTIRISSTALSSTSNVVEPRPSATSAAQRINVRFQIWAAATLTTVVWLALSLIAN</sequence>
<dbReference type="InterPro" id="IPR000210">
    <property type="entry name" value="BTB/POZ_dom"/>
</dbReference>
<feature type="region of interest" description="Disordered" evidence="1">
    <location>
        <begin position="697"/>
        <end position="788"/>
    </location>
</feature>
<dbReference type="GeneID" id="54566670"/>
<evidence type="ECO:0000256" key="1">
    <source>
        <dbReference type="SAM" id="MobiDB-lite"/>
    </source>
</evidence>
<accession>A0A6A6CEI5</accession>
<feature type="region of interest" description="Disordered" evidence="1">
    <location>
        <begin position="829"/>
        <end position="878"/>
    </location>
</feature>
<dbReference type="PROSITE" id="PS50097">
    <property type="entry name" value="BTB"/>
    <property type="match status" value="1"/>
</dbReference>